<evidence type="ECO:0000313" key="2">
    <source>
        <dbReference type="EMBL" id="RKH39910.1"/>
    </source>
</evidence>
<proteinExistence type="predicted"/>
<dbReference type="InterPro" id="IPR011990">
    <property type="entry name" value="TPR-like_helical_dom_sf"/>
</dbReference>
<dbReference type="OrthoDB" id="5496062at2"/>
<name>A0A3A8N8X7_9BACT</name>
<dbReference type="Proteomes" id="UP000273405">
    <property type="component" value="Unassembled WGS sequence"/>
</dbReference>
<dbReference type="AlphaFoldDB" id="A0A3A8N8X7"/>
<feature type="region of interest" description="Disordered" evidence="1">
    <location>
        <begin position="290"/>
        <end position="310"/>
    </location>
</feature>
<organism evidence="2 3">
    <name type="scientific">Corallococcus sicarius</name>
    <dbReference type="NCBI Taxonomy" id="2316726"/>
    <lineage>
        <taxon>Bacteria</taxon>
        <taxon>Pseudomonadati</taxon>
        <taxon>Myxococcota</taxon>
        <taxon>Myxococcia</taxon>
        <taxon>Myxococcales</taxon>
        <taxon>Cystobacterineae</taxon>
        <taxon>Myxococcaceae</taxon>
        <taxon>Corallococcus</taxon>
    </lineage>
</organism>
<evidence type="ECO:0000313" key="3">
    <source>
        <dbReference type="Proteomes" id="UP000273405"/>
    </source>
</evidence>
<dbReference type="RefSeq" id="WP_120627294.1">
    <property type="nucleotide sequence ID" value="NZ_RAWG01000147.1"/>
</dbReference>
<protein>
    <submittedName>
        <fullName evidence="2">Tetratricopeptide repeat protein</fullName>
    </submittedName>
</protein>
<reference evidence="3" key="1">
    <citation type="submission" date="2018-09" db="EMBL/GenBank/DDBJ databases">
        <authorList>
            <person name="Livingstone P.G."/>
            <person name="Whitworth D.E."/>
        </authorList>
    </citation>
    <scope>NUCLEOTIDE SEQUENCE [LARGE SCALE GENOMIC DNA]</scope>
    <source>
        <strain evidence="3">CA040B</strain>
    </source>
</reference>
<evidence type="ECO:0000256" key="1">
    <source>
        <dbReference type="SAM" id="MobiDB-lite"/>
    </source>
</evidence>
<sequence length="310" mass="34863">MPDAEGAVPPEVEAKAMMDRARALIRSGHLDEVIPLCDEVYRRFTTSRVPALQVQVARALGNRGAVMAEQHPDRIGEALVHFEEVERRFWSAKQPLLWEVVAWAMVHRARVVLEQDRPDLGIAGLGAVLRRFGALEKQHGLHAPVSMARELLVVAYNQAQQYEEALRLSDELLTMFDGSDDPLHVEHTAAALQQKGEALRGLGRKDEALGQFDEVDVRYCQHTDPRMRALVTGALMSRALLLLREERVLESISAMDAILEHVGPTPDPRLLEASLFAKFHKELLEQQVQEEREQAARKLKAKAKPKRPQP</sequence>
<dbReference type="EMBL" id="RAWG01000147">
    <property type="protein sequence ID" value="RKH39910.1"/>
    <property type="molecule type" value="Genomic_DNA"/>
</dbReference>
<keyword evidence="3" id="KW-1185">Reference proteome</keyword>
<dbReference type="Gene3D" id="1.25.40.10">
    <property type="entry name" value="Tetratricopeptide repeat domain"/>
    <property type="match status" value="1"/>
</dbReference>
<gene>
    <name evidence="2" type="ORF">D7X12_22270</name>
</gene>
<dbReference type="SUPFAM" id="SSF48452">
    <property type="entry name" value="TPR-like"/>
    <property type="match status" value="2"/>
</dbReference>
<accession>A0A3A8N8X7</accession>
<comment type="caution">
    <text evidence="2">The sequence shown here is derived from an EMBL/GenBank/DDBJ whole genome shotgun (WGS) entry which is preliminary data.</text>
</comment>
<feature type="compositionally biased region" description="Basic residues" evidence="1">
    <location>
        <begin position="297"/>
        <end position="310"/>
    </location>
</feature>